<evidence type="ECO:0000313" key="2">
    <source>
        <dbReference type="Proteomes" id="UP000800041"/>
    </source>
</evidence>
<accession>A0A6G1GLL0</accession>
<protein>
    <submittedName>
        <fullName evidence="1">Uncharacterized protein</fullName>
    </submittedName>
</protein>
<dbReference type="Proteomes" id="UP000800041">
    <property type="component" value="Unassembled WGS sequence"/>
</dbReference>
<organism evidence="1 2">
    <name type="scientific">Aulographum hederae CBS 113979</name>
    <dbReference type="NCBI Taxonomy" id="1176131"/>
    <lineage>
        <taxon>Eukaryota</taxon>
        <taxon>Fungi</taxon>
        <taxon>Dikarya</taxon>
        <taxon>Ascomycota</taxon>
        <taxon>Pezizomycotina</taxon>
        <taxon>Dothideomycetes</taxon>
        <taxon>Pleosporomycetidae</taxon>
        <taxon>Aulographales</taxon>
        <taxon>Aulographaceae</taxon>
    </lineage>
</organism>
<dbReference type="EMBL" id="ML977195">
    <property type="protein sequence ID" value="KAF1981700.1"/>
    <property type="molecule type" value="Genomic_DNA"/>
</dbReference>
<name>A0A6G1GLL0_9PEZI</name>
<dbReference type="AlphaFoldDB" id="A0A6G1GLL0"/>
<proteinExistence type="predicted"/>
<reference evidence="1" key="1">
    <citation type="journal article" date="2020" name="Stud. Mycol.">
        <title>101 Dothideomycetes genomes: a test case for predicting lifestyles and emergence of pathogens.</title>
        <authorList>
            <person name="Haridas S."/>
            <person name="Albert R."/>
            <person name="Binder M."/>
            <person name="Bloem J."/>
            <person name="Labutti K."/>
            <person name="Salamov A."/>
            <person name="Andreopoulos B."/>
            <person name="Baker S."/>
            <person name="Barry K."/>
            <person name="Bills G."/>
            <person name="Bluhm B."/>
            <person name="Cannon C."/>
            <person name="Castanera R."/>
            <person name="Culley D."/>
            <person name="Daum C."/>
            <person name="Ezra D."/>
            <person name="Gonzalez J."/>
            <person name="Henrissat B."/>
            <person name="Kuo A."/>
            <person name="Liang C."/>
            <person name="Lipzen A."/>
            <person name="Lutzoni F."/>
            <person name="Magnuson J."/>
            <person name="Mondo S."/>
            <person name="Nolan M."/>
            <person name="Ohm R."/>
            <person name="Pangilinan J."/>
            <person name="Park H.-J."/>
            <person name="Ramirez L."/>
            <person name="Alfaro M."/>
            <person name="Sun H."/>
            <person name="Tritt A."/>
            <person name="Yoshinaga Y."/>
            <person name="Zwiers L.-H."/>
            <person name="Turgeon B."/>
            <person name="Goodwin S."/>
            <person name="Spatafora J."/>
            <person name="Crous P."/>
            <person name="Grigoriev I."/>
        </authorList>
    </citation>
    <scope>NUCLEOTIDE SEQUENCE</scope>
    <source>
        <strain evidence="1">CBS 113979</strain>
    </source>
</reference>
<sequence>MSAPAPAPAPISWSKVLQKGNKTTSYSKKLQAEKEAEYWKRHHFSLLLFPTEIRLQILEQYLLTHNTTNPPNPTIIRNAGPEHHRHHHPRSILKVHLRDCIAKKPKGASENYIAENDSMVSPRFLSAPVFRVWGSQLREDAIGAFIRTSHFIITAGPNLFWFRDWLKHVDGWKNVRSLEFPYFDCFSRKKYGSVNGDMKLVERCTGLRHLTIMLHVNSVTYMMGDPELDVPVRWPRSCEDILWYYELWKVAEGCKMLETLTIETRTGRHRWSDTKGRLLSGVLEVKEWFELEFERRTRRKVLVRIYCNGELLEVGGEEKNEGEEIVEKK</sequence>
<keyword evidence="2" id="KW-1185">Reference proteome</keyword>
<gene>
    <name evidence="1" type="ORF">K402DRAFT_439603</name>
</gene>
<evidence type="ECO:0000313" key="1">
    <source>
        <dbReference type="EMBL" id="KAF1981700.1"/>
    </source>
</evidence>